<dbReference type="InterPro" id="IPR012334">
    <property type="entry name" value="Pectin_lyas_fold"/>
</dbReference>
<reference evidence="3 4" key="1">
    <citation type="submission" date="2016-03" db="EMBL/GenBank/DDBJ databases">
        <authorList>
            <person name="Ploux O."/>
        </authorList>
    </citation>
    <scope>NUCLEOTIDE SEQUENCE [LARGE SCALE GENOMIC DNA]</scope>
    <source>
        <strain evidence="3 4">R-45363</strain>
    </source>
</reference>
<proteinExistence type="predicted"/>
<evidence type="ECO:0000259" key="2">
    <source>
        <dbReference type="Pfam" id="PF13229"/>
    </source>
</evidence>
<dbReference type="Pfam" id="PF13229">
    <property type="entry name" value="Beta_helix"/>
    <property type="match status" value="2"/>
</dbReference>
<comment type="caution">
    <text evidence="3">The sequence shown here is derived from an EMBL/GenBank/DDBJ whole genome shotgun (WGS) entry which is preliminary data.</text>
</comment>
<dbReference type="SMART" id="SM00710">
    <property type="entry name" value="PbH1"/>
    <property type="match status" value="8"/>
</dbReference>
<dbReference type="EMBL" id="LUUG01000071">
    <property type="protein sequence ID" value="OAI04480.1"/>
    <property type="molecule type" value="Genomic_DNA"/>
</dbReference>
<dbReference type="RefSeq" id="WP_064008693.1">
    <property type="nucleotide sequence ID" value="NZ_LUUG01000071.1"/>
</dbReference>
<organism evidence="3 4">
    <name type="scientific">Methylomonas methanica</name>
    <dbReference type="NCBI Taxonomy" id="421"/>
    <lineage>
        <taxon>Bacteria</taxon>
        <taxon>Pseudomonadati</taxon>
        <taxon>Pseudomonadota</taxon>
        <taxon>Gammaproteobacteria</taxon>
        <taxon>Methylococcales</taxon>
        <taxon>Methylococcaceae</taxon>
        <taxon>Methylomonas</taxon>
    </lineage>
</organism>
<dbReference type="InterPro" id="IPR039448">
    <property type="entry name" value="Beta_helix"/>
</dbReference>
<dbReference type="AlphaFoldDB" id="A0A177MHT0"/>
<dbReference type="SUPFAM" id="SSF51126">
    <property type="entry name" value="Pectin lyase-like"/>
    <property type="match status" value="2"/>
</dbReference>
<dbReference type="OrthoDB" id="1016457at2"/>
<dbReference type="PANTHER" id="PTHR36453:SF1">
    <property type="entry name" value="RIGHT HANDED BETA HELIX DOMAIN-CONTAINING PROTEIN"/>
    <property type="match status" value="1"/>
</dbReference>
<evidence type="ECO:0000313" key="3">
    <source>
        <dbReference type="EMBL" id="OAI04480.1"/>
    </source>
</evidence>
<protein>
    <recommendedName>
        <fullName evidence="2">Right handed beta helix domain-containing protein</fullName>
    </recommendedName>
</protein>
<keyword evidence="1" id="KW-0732">Signal</keyword>
<dbReference type="PANTHER" id="PTHR36453">
    <property type="entry name" value="SECRETED PROTEIN-RELATED"/>
    <property type="match status" value="1"/>
</dbReference>
<dbReference type="InterPro" id="IPR006626">
    <property type="entry name" value="PbH1"/>
</dbReference>
<feature type="signal peptide" evidence="1">
    <location>
        <begin position="1"/>
        <end position="20"/>
    </location>
</feature>
<feature type="domain" description="Right handed beta helix" evidence="2">
    <location>
        <begin position="401"/>
        <end position="552"/>
    </location>
</feature>
<evidence type="ECO:0000313" key="4">
    <source>
        <dbReference type="Proteomes" id="UP000078090"/>
    </source>
</evidence>
<evidence type="ECO:0000256" key="1">
    <source>
        <dbReference type="SAM" id="SignalP"/>
    </source>
</evidence>
<dbReference type="Gene3D" id="2.160.20.10">
    <property type="entry name" value="Single-stranded right-handed beta-helix, Pectin lyase-like"/>
    <property type="match status" value="2"/>
</dbReference>
<dbReference type="Proteomes" id="UP000078090">
    <property type="component" value="Unassembled WGS sequence"/>
</dbReference>
<gene>
    <name evidence="3" type="ORF">A1332_01915</name>
</gene>
<sequence length="702" mass="77539">MFIKLVITLTFATFCSAAAAKDFYVSPSGSDKLNGLSPSVNFWTKTGPFKTLTRARNAIRQLKAAGKFNEAITVYVGKGTYQLQSSLDFDDKDAGEPGKEIIWAGEKGASIISGGIVLKNCQPISGTNPHQILSCPLSAEIATNIKGEVNERISGNAPAFELFIDGHRMHLARWPDYDWAHIKLPLNLKTQFSVVEKIPPLSGDLSNAQIHTYAGNDTFDEYIGILNIDQSNNKIILSSETHDNLASGRRFYLQNVETALDAPEEWFFDKTNNQILLIAPIGTKPNNIVISSSTNLLRVKDLSDIRLSNLTFQHSTSNAININRSSTLILDNLDINNVAGQAIRCLTCTNVTIHNSNIHDTGQGGILMLGGDRPTLEPSGNIISNNIILNYDSILFNNSPAVSIRGTASTVSHNLIQNGNGNAIILNGNDHLIEKNDISKICQQSSDCGAIYSGRDWTYRGNIIRYNSIHDFSGYQLYNATFNISKNIIQYVKDGARGIYLDDGVSGFTVYGNILENAGQMSIQIGGGRDNRIENNIIKTNKYSILTDYRSQHYNWSINRQSLTSMPISDTVWQAKYPELRLPMHNDKWPEGNTIRQNIIISTASNGQSIRYWMPKQTNNISNNLVWRENGDIRVDYNILDTGAEKGGSLWEDWLSQGIEKNSLFANPCLTITGNSISISCANSPIYQIGFKPIPTDIGPVD</sequence>
<dbReference type="InterPro" id="IPR011050">
    <property type="entry name" value="Pectin_lyase_fold/virulence"/>
</dbReference>
<feature type="domain" description="Right handed beta helix" evidence="2">
    <location>
        <begin position="286"/>
        <end position="387"/>
    </location>
</feature>
<feature type="chain" id="PRO_5008068052" description="Right handed beta helix domain-containing protein" evidence="1">
    <location>
        <begin position="21"/>
        <end position="702"/>
    </location>
</feature>
<name>A0A177MHT0_METMH</name>
<accession>A0A177MHT0</accession>